<gene>
    <name evidence="1" type="ORF">N8K70_08760</name>
</gene>
<evidence type="ECO:0000313" key="1">
    <source>
        <dbReference type="EMBL" id="WOF21489.1"/>
    </source>
</evidence>
<dbReference type="RefSeq" id="WP_317137965.1">
    <property type="nucleotide sequence ID" value="NZ_CP118157.1"/>
</dbReference>
<reference evidence="1 2" key="1">
    <citation type="submission" date="2023-02" db="EMBL/GenBank/DDBJ databases">
        <title>Microbacterium betulae sp. nov., isolated from birch wood.</title>
        <authorList>
            <person name="Pasciak M."/>
            <person name="Pawlik K.J."/>
            <person name="Martynowski D."/>
            <person name="Laczmanski L."/>
            <person name="Ciekot J."/>
            <person name="Szponar B."/>
            <person name="Wojcik-Fatla A."/>
            <person name="Mackiewicz B."/>
            <person name="Farian E."/>
            <person name="Cholewa G."/>
            <person name="Cholewa A."/>
            <person name="Dutkiewicz J."/>
        </authorList>
    </citation>
    <scope>NUCLEOTIDE SEQUENCE [LARGE SCALE GENOMIC DNA]</scope>
    <source>
        <strain evidence="1 2">AB</strain>
    </source>
</reference>
<dbReference type="AlphaFoldDB" id="A0AA97FG51"/>
<protein>
    <submittedName>
        <fullName evidence="1">Uncharacterized protein</fullName>
    </submittedName>
</protein>
<evidence type="ECO:0000313" key="2">
    <source>
        <dbReference type="Proteomes" id="UP001305498"/>
    </source>
</evidence>
<name>A0AA97FG51_9MICO</name>
<proteinExistence type="predicted"/>
<sequence>MGMEHVTDVSVGDWVRERVGDVRTIHRLVPGGFEAYARILHPGERDRPVGALWPDDDDRDAWEAFLAHPHRVEVEPVAWAEAAAALGRRLPPPHAWEALFEDMPRDAAGWRYSAPRTGSLAADLLTATAQALAPFSTASQLYAGVWDGWGGLLGHLGFAPSAAAQSWADPRHADMLAASAIDRFNPRSDKPTWQRGTLSDEISRAPRLELPERLHVLFRGATDDFAEVEWAERVPWTQGDPTWTPSPSILWPEDRTWFLATDVDLAYTLVGGSEASVSALLADTRLEARRAEPGASL</sequence>
<organism evidence="1 2">
    <name type="scientific">Microbacterium betulae</name>
    <dbReference type="NCBI Taxonomy" id="2981139"/>
    <lineage>
        <taxon>Bacteria</taxon>
        <taxon>Bacillati</taxon>
        <taxon>Actinomycetota</taxon>
        <taxon>Actinomycetes</taxon>
        <taxon>Micrococcales</taxon>
        <taxon>Microbacteriaceae</taxon>
        <taxon>Microbacterium</taxon>
    </lineage>
</organism>
<keyword evidence="2" id="KW-1185">Reference proteome</keyword>
<accession>A0AA97FG51</accession>
<dbReference type="Proteomes" id="UP001305498">
    <property type="component" value="Chromosome"/>
</dbReference>
<dbReference type="KEGG" id="mbet:N8K70_08760"/>
<dbReference type="EMBL" id="CP118157">
    <property type="protein sequence ID" value="WOF21489.1"/>
    <property type="molecule type" value="Genomic_DNA"/>
</dbReference>